<accession>A0A8H6YGI3</accession>
<dbReference type="Proteomes" id="UP000623467">
    <property type="component" value="Unassembled WGS sequence"/>
</dbReference>
<dbReference type="EMBL" id="JACAZH010000009">
    <property type="protein sequence ID" value="KAF7358574.1"/>
    <property type="molecule type" value="Genomic_DNA"/>
</dbReference>
<gene>
    <name evidence="1" type="ORF">MSAN_01195700</name>
</gene>
<reference evidence="1" key="1">
    <citation type="submission" date="2020-05" db="EMBL/GenBank/DDBJ databases">
        <title>Mycena genomes resolve the evolution of fungal bioluminescence.</title>
        <authorList>
            <person name="Tsai I.J."/>
        </authorList>
    </citation>
    <scope>NUCLEOTIDE SEQUENCE</scope>
    <source>
        <strain evidence="1">160909Yilan</strain>
    </source>
</reference>
<comment type="caution">
    <text evidence="1">The sequence shown here is derived from an EMBL/GenBank/DDBJ whole genome shotgun (WGS) entry which is preliminary data.</text>
</comment>
<proteinExistence type="predicted"/>
<keyword evidence="2" id="KW-1185">Reference proteome</keyword>
<sequence length="140" mass="15896">MTAILQKFPFFTEVSVTDDDEGERDDQHAILSPFIAVFTISNSTPTAMMLPHITKICFACERADAVIFPLFLDMLESRWKVSNCALGSTELVFFGYPIEPDSRSLARIKKLQGAGLRITLLFGHNARHRVGQWLYNIEWT</sequence>
<protein>
    <submittedName>
        <fullName evidence="1">Uncharacterized protein</fullName>
    </submittedName>
</protein>
<dbReference type="OrthoDB" id="3050800at2759"/>
<name>A0A8H6YGI3_9AGAR</name>
<organism evidence="1 2">
    <name type="scientific">Mycena sanguinolenta</name>
    <dbReference type="NCBI Taxonomy" id="230812"/>
    <lineage>
        <taxon>Eukaryota</taxon>
        <taxon>Fungi</taxon>
        <taxon>Dikarya</taxon>
        <taxon>Basidiomycota</taxon>
        <taxon>Agaricomycotina</taxon>
        <taxon>Agaricomycetes</taxon>
        <taxon>Agaricomycetidae</taxon>
        <taxon>Agaricales</taxon>
        <taxon>Marasmiineae</taxon>
        <taxon>Mycenaceae</taxon>
        <taxon>Mycena</taxon>
    </lineage>
</organism>
<evidence type="ECO:0000313" key="1">
    <source>
        <dbReference type="EMBL" id="KAF7358574.1"/>
    </source>
</evidence>
<dbReference type="AlphaFoldDB" id="A0A8H6YGI3"/>
<evidence type="ECO:0000313" key="2">
    <source>
        <dbReference type="Proteomes" id="UP000623467"/>
    </source>
</evidence>